<name>A0A4Q7YGW9_9BACT</name>
<evidence type="ECO:0000313" key="3">
    <source>
        <dbReference type="Proteomes" id="UP000292958"/>
    </source>
</evidence>
<organism evidence="2 3">
    <name type="scientific">Edaphobacter modestus</name>
    <dbReference type="NCBI Taxonomy" id="388466"/>
    <lineage>
        <taxon>Bacteria</taxon>
        <taxon>Pseudomonadati</taxon>
        <taxon>Acidobacteriota</taxon>
        <taxon>Terriglobia</taxon>
        <taxon>Terriglobales</taxon>
        <taxon>Acidobacteriaceae</taxon>
        <taxon>Edaphobacter</taxon>
    </lineage>
</organism>
<protein>
    <submittedName>
        <fullName evidence="2">Uncharacterized protein</fullName>
    </submittedName>
</protein>
<evidence type="ECO:0000313" key="2">
    <source>
        <dbReference type="EMBL" id="RZU35589.1"/>
    </source>
</evidence>
<gene>
    <name evidence="2" type="ORF">BDD14_5663</name>
</gene>
<feature type="compositionally biased region" description="Low complexity" evidence="1">
    <location>
        <begin position="74"/>
        <end position="105"/>
    </location>
</feature>
<dbReference type="AlphaFoldDB" id="A0A4Q7YGW9"/>
<sequence>MDLSNILNEIDKQIAQLQQAKALLTDSSAPRKVGRPGKAVTVKAAASGRKPLSAEAKARIAAAQKKRWAKVKKAAPVVAKKTAPSKKTPAKKAAAPAKGVAVKTA</sequence>
<dbReference type="EMBL" id="SHKW01000002">
    <property type="protein sequence ID" value="RZU35589.1"/>
    <property type="molecule type" value="Genomic_DNA"/>
</dbReference>
<reference evidence="2 3" key="1">
    <citation type="submission" date="2019-02" db="EMBL/GenBank/DDBJ databases">
        <title>Genomic Encyclopedia of Archaeal and Bacterial Type Strains, Phase II (KMG-II): from individual species to whole genera.</title>
        <authorList>
            <person name="Goeker M."/>
        </authorList>
    </citation>
    <scope>NUCLEOTIDE SEQUENCE [LARGE SCALE GENOMIC DNA]</scope>
    <source>
        <strain evidence="2 3">DSM 18101</strain>
    </source>
</reference>
<accession>A0A4Q7YGW9</accession>
<proteinExistence type="predicted"/>
<dbReference type="RefSeq" id="WP_130423955.1">
    <property type="nucleotide sequence ID" value="NZ_SHKW01000002.1"/>
</dbReference>
<evidence type="ECO:0000256" key="1">
    <source>
        <dbReference type="SAM" id="MobiDB-lite"/>
    </source>
</evidence>
<keyword evidence="3" id="KW-1185">Reference proteome</keyword>
<feature type="region of interest" description="Disordered" evidence="1">
    <location>
        <begin position="73"/>
        <end position="105"/>
    </location>
</feature>
<comment type="caution">
    <text evidence="2">The sequence shown here is derived from an EMBL/GenBank/DDBJ whole genome shotgun (WGS) entry which is preliminary data.</text>
</comment>
<dbReference type="Proteomes" id="UP000292958">
    <property type="component" value="Unassembled WGS sequence"/>
</dbReference>